<dbReference type="RefSeq" id="WP_379316649.1">
    <property type="nucleotide sequence ID" value="NZ_JBHTLM010000002.1"/>
</dbReference>
<comment type="caution">
    <text evidence="1">The sequence shown here is derived from an EMBL/GenBank/DDBJ whole genome shotgun (WGS) entry which is preliminary data.</text>
</comment>
<proteinExistence type="predicted"/>
<gene>
    <name evidence="1" type="ORF">ACFQ3W_03490</name>
</gene>
<protein>
    <submittedName>
        <fullName evidence="1">ATP-binding protein</fullName>
    </submittedName>
</protein>
<sequence>MVNGVNLMESDIFQVDKALESWRDSGFDLSTAVGEIVDNSIEARSQIIKIKTFQNQEKNIETIAFADDGVGITPEILAQTLKIGFSTRYNQRKGLGRFGVGMKVAALSQGRRIDIFSKATGQKRYFHAYLDLDLIADGSQTHINSTEVDSLPTEYRGFMRWKDGSEFESGTLIIWSKIDRLVNESTYGNSAKEATQELTKFLARAYRVQLDQGLTIELDEKIIDLYDPLFLIESQRTLKILGAHNFPAEVLDCSEIELDGEKVTITVTLLPESVRRVKGEGGYQRSAAKYKDLYLKDRDGYVSILRNGREIYYDIIPRLFPTRIENIDRFIGVEISFPAVLDEYFQVRNVKRGAEPVKKLKDEIRNILEKPIRAARKQIQATFSNTQHEERKKELDHTKAIDAVTEAEKSSLPGRAGMGVTESEQQVLIADILEDVGVSNNHELANAIKQQIQERPIMLVDSSWPGKELFDITHFNGRAIVKINHRHTFIKEIYNPIKEVANNKTEIESGEIIELARKIETAIDVLFMAYAKAENLHSNPDEVYGDLRTQWGYFTSAYVREALKTL</sequence>
<evidence type="ECO:0000313" key="1">
    <source>
        <dbReference type="EMBL" id="MFD1175362.1"/>
    </source>
</evidence>
<accession>A0ABW3RT12</accession>
<organism evidence="1 2">
    <name type="scientific">Paenibacillus puldeungensis</name>
    <dbReference type="NCBI Taxonomy" id="696536"/>
    <lineage>
        <taxon>Bacteria</taxon>
        <taxon>Bacillati</taxon>
        <taxon>Bacillota</taxon>
        <taxon>Bacilli</taxon>
        <taxon>Bacillales</taxon>
        <taxon>Paenibacillaceae</taxon>
        <taxon>Paenibacillus</taxon>
    </lineage>
</organism>
<dbReference type="InterPro" id="IPR036890">
    <property type="entry name" value="HATPase_C_sf"/>
</dbReference>
<reference evidence="2" key="1">
    <citation type="journal article" date="2019" name="Int. J. Syst. Evol. Microbiol.">
        <title>The Global Catalogue of Microorganisms (GCM) 10K type strain sequencing project: providing services to taxonomists for standard genome sequencing and annotation.</title>
        <authorList>
            <consortium name="The Broad Institute Genomics Platform"/>
            <consortium name="The Broad Institute Genome Sequencing Center for Infectious Disease"/>
            <person name="Wu L."/>
            <person name="Ma J."/>
        </authorList>
    </citation>
    <scope>NUCLEOTIDE SEQUENCE [LARGE SCALE GENOMIC DNA]</scope>
    <source>
        <strain evidence="2">CCUG 59189</strain>
    </source>
</reference>
<dbReference type="Proteomes" id="UP001597262">
    <property type="component" value="Unassembled WGS sequence"/>
</dbReference>
<dbReference type="Gene3D" id="3.30.565.10">
    <property type="entry name" value="Histidine kinase-like ATPase, C-terminal domain"/>
    <property type="match status" value="1"/>
</dbReference>
<dbReference type="GO" id="GO:0005524">
    <property type="term" value="F:ATP binding"/>
    <property type="evidence" value="ECO:0007669"/>
    <property type="project" value="UniProtKB-KW"/>
</dbReference>
<dbReference type="SUPFAM" id="SSF55874">
    <property type="entry name" value="ATPase domain of HSP90 chaperone/DNA topoisomerase II/histidine kinase"/>
    <property type="match status" value="1"/>
</dbReference>
<dbReference type="Pfam" id="PF13589">
    <property type="entry name" value="HATPase_c_3"/>
    <property type="match status" value="1"/>
</dbReference>
<keyword evidence="1" id="KW-0547">Nucleotide-binding</keyword>
<evidence type="ECO:0000313" key="2">
    <source>
        <dbReference type="Proteomes" id="UP001597262"/>
    </source>
</evidence>
<dbReference type="EMBL" id="JBHTLM010000002">
    <property type="protein sequence ID" value="MFD1175362.1"/>
    <property type="molecule type" value="Genomic_DNA"/>
</dbReference>
<name>A0ABW3RT12_9BACL</name>
<keyword evidence="1" id="KW-0067">ATP-binding</keyword>
<keyword evidence="2" id="KW-1185">Reference proteome</keyword>